<sequence>MHCHQFQLDQGEGRLACVHAWLPDSAPRAVLQVVHGMAEHGGRYARLGAALAAAGYAVYAQDLPGHGRSVRSTDELGHVADHGGWAITLRAIEAVRMEIARRHPHLPLVVFGHSRGSFLVQDYLVAHGENLSGAVLSASCADMGPLRAIGLALVRLEAWCFGRHRRSVVGERLAFKDFNRRFRPTRTDFDWLSRDAAEVDRYVRDPLCGFRCSTAMWIELLEAGAQLADPQRLCRIPKSLPVLLLNGTRDPACRGETGARGLEAMYRSAGLTDVTLRLYTDARHELLNDTCRDEVMSDLRTWLDTRLGGGHADRGAPP</sequence>
<dbReference type="RefSeq" id="WP_091530306.1">
    <property type="nucleotide sequence ID" value="NZ_FOOC01000001.1"/>
</dbReference>
<dbReference type="InterPro" id="IPR029058">
    <property type="entry name" value="AB_hydrolase_fold"/>
</dbReference>
<evidence type="ECO:0000313" key="3">
    <source>
        <dbReference type="Proteomes" id="UP000199771"/>
    </source>
</evidence>
<dbReference type="InterPro" id="IPR022742">
    <property type="entry name" value="Hydrolase_4"/>
</dbReference>
<protein>
    <submittedName>
        <fullName evidence="2">Lysophospholipase, alpha-beta hydrolase superfamily</fullName>
    </submittedName>
</protein>
<evidence type="ECO:0000313" key="2">
    <source>
        <dbReference type="EMBL" id="SFF25599.1"/>
    </source>
</evidence>
<accession>A0A1I2H851</accession>
<name>A0A1I2H851_9GAMM</name>
<keyword evidence="3" id="KW-1185">Reference proteome</keyword>
<dbReference type="STRING" id="1076937.SAMN04488120_101212"/>
<feature type="domain" description="Serine aminopeptidase S33" evidence="1">
    <location>
        <begin position="26"/>
        <end position="290"/>
    </location>
</feature>
<dbReference type="SUPFAM" id="SSF53474">
    <property type="entry name" value="alpha/beta-Hydrolases"/>
    <property type="match status" value="1"/>
</dbReference>
<keyword evidence="2" id="KW-0378">Hydrolase</keyword>
<dbReference type="InterPro" id="IPR051044">
    <property type="entry name" value="MAG_DAG_Lipase"/>
</dbReference>
<dbReference type="Gene3D" id="3.40.50.1820">
    <property type="entry name" value="alpha/beta hydrolase"/>
    <property type="match status" value="1"/>
</dbReference>
<organism evidence="2 3">
    <name type="scientific">Fontimonas thermophila</name>
    <dbReference type="NCBI Taxonomy" id="1076937"/>
    <lineage>
        <taxon>Bacteria</taxon>
        <taxon>Pseudomonadati</taxon>
        <taxon>Pseudomonadota</taxon>
        <taxon>Gammaproteobacteria</taxon>
        <taxon>Nevskiales</taxon>
        <taxon>Nevskiaceae</taxon>
        <taxon>Fontimonas</taxon>
    </lineage>
</organism>
<dbReference type="EMBL" id="FOOC01000001">
    <property type="protein sequence ID" value="SFF25599.1"/>
    <property type="molecule type" value="Genomic_DNA"/>
</dbReference>
<dbReference type="OrthoDB" id="9806902at2"/>
<dbReference type="AlphaFoldDB" id="A0A1I2H851"/>
<reference evidence="2 3" key="1">
    <citation type="submission" date="2016-10" db="EMBL/GenBank/DDBJ databases">
        <authorList>
            <person name="de Groot N.N."/>
        </authorList>
    </citation>
    <scope>NUCLEOTIDE SEQUENCE [LARGE SCALE GENOMIC DNA]</scope>
    <source>
        <strain evidence="2 3">DSM 23609</strain>
    </source>
</reference>
<proteinExistence type="predicted"/>
<dbReference type="Pfam" id="PF12146">
    <property type="entry name" value="Hydrolase_4"/>
    <property type="match status" value="1"/>
</dbReference>
<evidence type="ECO:0000259" key="1">
    <source>
        <dbReference type="Pfam" id="PF12146"/>
    </source>
</evidence>
<gene>
    <name evidence="2" type="ORF">SAMN04488120_101212</name>
</gene>
<dbReference type="PANTHER" id="PTHR11614">
    <property type="entry name" value="PHOSPHOLIPASE-RELATED"/>
    <property type="match status" value="1"/>
</dbReference>
<dbReference type="Proteomes" id="UP000199771">
    <property type="component" value="Unassembled WGS sequence"/>
</dbReference>
<dbReference type="GO" id="GO:0016787">
    <property type="term" value="F:hydrolase activity"/>
    <property type="evidence" value="ECO:0007669"/>
    <property type="project" value="UniProtKB-KW"/>
</dbReference>